<evidence type="ECO:0000256" key="3">
    <source>
        <dbReference type="ARBA" id="ARBA00022726"/>
    </source>
</evidence>
<dbReference type="Proteomes" id="UP000178302">
    <property type="component" value="Unassembled WGS sequence"/>
</dbReference>
<evidence type="ECO:0000256" key="2">
    <source>
        <dbReference type="ARBA" id="ARBA00022679"/>
    </source>
</evidence>
<feature type="site" description="Important for substrate specificity" evidence="4">
    <location>
        <position position="223"/>
    </location>
</feature>
<keyword evidence="1 4" id="KW-0328">Glycosyltransferase</keyword>
<dbReference type="SUPFAM" id="SSF53167">
    <property type="entry name" value="Purine and uridine phosphorylases"/>
    <property type="match status" value="1"/>
</dbReference>
<evidence type="ECO:0000313" key="7">
    <source>
        <dbReference type="Proteomes" id="UP000178302"/>
    </source>
</evidence>
<evidence type="ECO:0000313" key="6">
    <source>
        <dbReference type="EMBL" id="OHA14720.1"/>
    </source>
</evidence>
<dbReference type="GO" id="GO:0019509">
    <property type="term" value="P:L-methionine salvage from methylthioadenosine"/>
    <property type="evidence" value="ECO:0007669"/>
    <property type="project" value="UniProtKB-UniRule"/>
</dbReference>
<dbReference type="Pfam" id="PF01048">
    <property type="entry name" value="PNP_UDP_1"/>
    <property type="match status" value="1"/>
</dbReference>
<feature type="site" description="Important for substrate specificity" evidence="4">
    <location>
        <position position="166"/>
    </location>
</feature>
<dbReference type="InterPro" id="IPR010044">
    <property type="entry name" value="MTAP"/>
</dbReference>
<comment type="subunit">
    <text evidence="4">Homohexamer. Dimer of a homotrimer.</text>
</comment>
<keyword evidence="3 4" id="KW-0660">Purine salvage</keyword>
<feature type="domain" description="Nucleoside phosphorylase" evidence="5">
    <location>
        <begin position="7"/>
        <end position="245"/>
    </location>
</feature>
<dbReference type="GO" id="GO:0005829">
    <property type="term" value="C:cytosol"/>
    <property type="evidence" value="ECO:0007669"/>
    <property type="project" value="TreeGrafter"/>
</dbReference>
<protein>
    <recommendedName>
        <fullName evidence="4">S-methyl-5'-thioadenosine phosphorylase</fullName>
        <ecNumber evidence="4">2.4.2.28</ecNumber>
    </recommendedName>
    <alternativeName>
        <fullName evidence="4">5'-methylthioadenosine phosphorylase</fullName>
        <shortName evidence="4">MTA phosphorylase</shortName>
        <shortName evidence="4">MTAP</shortName>
    </alternativeName>
</protein>
<dbReference type="PANTHER" id="PTHR42679:SF3">
    <property type="entry name" value="S-METHYL-5'-THIOADENOSINE PHOSPHORYLASE"/>
    <property type="match status" value="1"/>
</dbReference>
<proteinExistence type="inferred from homology"/>
<accession>A0A1G2LSW5</accession>
<keyword evidence="2 4" id="KW-0808">Transferase</keyword>
<feature type="binding site" evidence="4">
    <location>
        <position position="184"/>
    </location>
    <ligand>
        <name>phosphate</name>
        <dbReference type="ChEBI" id="CHEBI:43474"/>
    </ligand>
</feature>
<comment type="similarity">
    <text evidence="4">Belongs to the PNP/MTAP phosphorylase family. MTAP subfamily.</text>
</comment>
<comment type="caution">
    <text evidence="4">Lacks conserved residue(s) required for the propagation of feature annotation.</text>
</comment>
<comment type="caution">
    <text evidence="6">The sequence shown here is derived from an EMBL/GenBank/DDBJ whole genome shotgun (WGS) entry which is preliminary data.</text>
</comment>
<reference evidence="6 7" key="1">
    <citation type="journal article" date="2016" name="Nat. Commun.">
        <title>Thousands of microbial genomes shed light on interconnected biogeochemical processes in an aquifer system.</title>
        <authorList>
            <person name="Anantharaman K."/>
            <person name="Brown C.T."/>
            <person name="Hug L.A."/>
            <person name="Sharon I."/>
            <person name="Castelle C.J."/>
            <person name="Probst A.J."/>
            <person name="Thomas B.C."/>
            <person name="Singh A."/>
            <person name="Wilkins M.J."/>
            <person name="Karaoz U."/>
            <person name="Brodie E.L."/>
            <person name="Williams K.H."/>
            <person name="Hubbard S.S."/>
            <person name="Banfield J.F."/>
        </authorList>
    </citation>
    <scope>NUCLEOTIDE SEQUENCE [LARGE SCALE GENOMIC DNA]</scope>
</reference>
<organism evidence="6 7">
    <name type="scientific">Candidatus Tagabacteria bacterium RIFCSPLOWO2_01_FULL_39_11</name>
    <dbReference type="NCBI Taxonomy" id="1802295"/>
    <lineage>
        <taxon>Bacteria</taxon>
        <taxon>Candidatus Tagaibacteriota</taxon>
    </lineage>
</organism>
<evidence type="ECO:0000256" key="4">
    <source>
        <dbReference type="HAMAP-Rule" id="MF_01963"/>
    </source>
</evidence>
<dbReference type="CDD" id="cd09010">
    <property type="entry name" value="MTAP_SsMTAPII_like_MTIP"/>
    <property type="match status" value="1"/>
</dbReference>
<gene>
    <name evidence="4" type="primary">mtnP</name>
    <name evidence="6" type="ORF">A2909_00110</name>
</gene>
<dbReference type="NCBIfam" id="TIGR01694">
    <property type="entry name" value="MTAP"/>
    <property type="match status" value="1"/>
</dbReference>
<feature type="binding site" evidence="4">
    <location>
        <begin position="207"/>
        <end position="209"/>
    </location>
    <ligand>
        <name>substrate</name>
    </ligand>
</feature>
<dbReference type="InterPro" id="IPR035994">
    <property type="entry name" value="Nucleoside_phosphorylase_sf"/>
</dbReference>
<name>A0A1G2LSW5_9BACT</name>
<dbReference type="GO" id="GO:0006166">
    <property type="term" value="P:purine ribonucleoside salvage"/>
    <property type="evidence" value="ECO:0007669"/>
    <property type="project" value="UniProtKB-KW"/>
</dbReference>
<dbReference type="EMBL" id="MHQZ01000005">
    <property type="protein sequence ID" value="OHA14720.1"/>
    <property type="molecule type" value="Genomic_DNA"/>
</dbReference>
<feature type="binding site" evidence="4">
    <location>
        <begin position="54"/>
        <end position="55"/>
    </location>
    <ligand>
        <name>phosphate</name>
        <dbReference type="ChEBI" id="CHEBI:43474"/>
    </ligand>
</feature>
<comment type="catalytic activity">
    <reaction evidence="4">
        <text>S-methyl-5'-thioadenosine + phosphate = 5-(methylsulfanyl)-alpha-D-ribose 1-phosphate + adenine</text>
        <dbReference type="Rhea" id="RHEA:11852"/>
        <dbReference type="ChEBI" id="CHEBI:16708"/>
        <dbReference type="ChEBI" id="CHEBI:17509"/>
        <dbReference type="ChEBI" id="CHEBI:43474"/>
        <dbReference type="ChEBI" id="CHEBI:58533"/>
        <dbReference type="EC" id="2.4.2.28"/>
    </reaction>
</comment>
<dbReference type="PANTHER" id="PTHR42679">
    <property type="entry name" value="S-METHYL-5'-THIOADENOSINE PHOSPHORYLASE"/>
    <property type="match status" value="1"/>
</dbReference>
<feature type="binding site" evidence="4">
    <location>
        <position position="14"/>
    </location>
    <ligand>
        <name>phosphate</name>
        <dbReference type="ChEBI" id="CHEBI:43474"/>
    </ligand>
</feature>
<dbReference type="UniPathway" id="UPA00904">
    <property type="reaction ID" value="UER00873"/>
</dbReference>
<dbReference type="Gene3D" id="3.40.50.1580">
    <property type="entry name" value="Nucleoside phosphorylase domain"/>
    <property type="match status" value="1"/>
</dbReference>
<dbReference type="InterPro" id="IPR000845">
    <property type="entry name" value="Nucleoside_phosphorylase_d"/>
</dbReference>
<feature type="binding site" evidence="4">
    <location>
        <position position="183"/>
    </location>
    <ligand>
        <name>substrate</name>
    </ligand>
</feature>
<comment type="pathway">
    <text evidence="4">Amino-acid biosynthesis; L-methionine biosynthesis via salvage pathway; S-methyl-5-thio-alpha-D-ribose 1-phosphate from S-methyl-5'-thioadenosine (phosphorylase route): step 1/1.</text>
</comment>
<dbReference type="AlphaFoldDB" id="A0A1G2LSW5"/>
<evidence type="ECO:0000256" key="1">
    <source>
        <dbReference type="ARBA" id="ARBA00022676"/>
    </source>
</evidence>
<dbReference type="HAMAP" id="MF_01963">
    <property type="entry name" value="MTAP"/>
    <property type="match status" value="1"/>
</dbReference>
<dbReference type="EC" id="2.4.2.28" evidence="4"/>
<dbReference type="NCBIfam" id="NF005876">
    <property type="entry name" value="PRK07823.1"/>
    <property type="match status" value="1"/>
</dbReference>
<comment type="function">
    <text evidence="4">Catalyzes the reversible phosphorylation of S-methyl-5'-thioadenosine (MTA) to adenine and 5-methylthioribose-1-phosphate. Involved in the breakdown of MTA, a major by-product of polyamine biosynthesis. Responsible for the first step in the methionine salvage pathway after MTA has been generated from S-adenosylmethionine. Has broad substrate specificity with 6-aminopurine nucleosides as preferred substrates.</text>
</comment>
<evidence type="ECO:0000259" key="5">
    <source>
        <dbReference type="Pfam" id="PF01048"/>
    </source>
</evidence>
<dbReference type="GO" id="GO:0017061">
    <property type="term" value="F:S-methyl-5-thioadenosine phosphorylase activity"/>
    <property type="evidence" value="ECO:0007669"/>
    <property type="project" value="UniProtKB-UniRule"/>
</dbReference>
<dbReference type="FunFam" id="3.40.50.1580:FF:000012">
    <property type="entry name" value="Probable 6-oxopurine nucleoside phosphorylase"/>
    <property type="match status" value="1"/>
</dbReference>
<sequence length="266" mass="29783">MKNKQVKIGIFGGSGFYDFLDNKKEIAIKTPFGVPSDKITIGEYNGRKIAFLPRHGKHHQYPPHKIPYLANLYAFKKLGVERIIAPCAVGSLKPKIKPGDFVICDQFINFTDRRDTFFEGPKVAHISSADAYCFDLRNLAAKICRSLKIPVHRRGTIAVIKGPRFSSRAESKFFASVGDIINMTAYPELILARELEICYVNISLVTDYDAGLGGNKNIKPVSAREVVNIFKENNEKVKKLIFKIIEAMPEKRNCACKVALGNAFIN</sequence>